<dbReference type="EMBL" id="WIWS01000003">
    <property type="protein sequence ID" value="KAF3228788.1"/>
    <property type="molecule type" value="Genomic_DNA"/>
</dbReference>
<reference evidence="1 2" key="1">
    <citation type="submission" date="2019-06" db="EMBL/GenBank/DDBJ databases">
        <authorList>
            <person name="Palmer J.M."/>
        </authorList>
    </citation>
    <scope>NUCLEOTIDE SEQUENCE [LARGE SCALE GENOMIC DNA]</scope>
    <source>
        <strain evidence="1 2">TWF106</strain>
    </source>
</reference>
<name>A0A7C8QYW5_ORBOL</name>
<accession>A0A7C8QYW5</accession>
<comment type="caution">
    <text evidence="1">The sequence shown here is derived from an EMBL/GenBank/DDBJ whole genome shotgun (WGS) entry which is preliminary data.</text>
</comment>
<dbReference type="Proteomes" id="UP000472727">
    <property type="component" value="Unassembled WGS sequence"/>
</dbReference>
<organism evidence="1 2">
    <name type="scientific">Orbilia oligospora</name>
    <name type="common">Nematode-trapping fungus</name>
    <name type="synonym">Arthrobotrys oligospora</name>
    <dbReference type="NCBI Taxonomy" id="2813651"/>
    <lineage>
        <taxon>Eukaryota</taxon>
        <taxon>Fungi</taxon>
        <taxon>Dikarya</taxon>
        <taxon>Ascomycota</taxon>
        <taxon>Pezizomycotina</taxon>
        <taxon>Orbiliomycetes</taxon>
        <taxon>Orbiliales</taxon>
        <taxon>Orbiliaceae</taxon>
        <taxon>Orbilia</taxon>
    </lineage>
</organism>
<protein>
    <submittedName>
        <fullName evidence="1">Uncharacterized protein</fullName>
    </submittedName>
</protein>
<sequence>MRHGWGHQNLGTKQLSPGECHQHNDGTTFFQELVDHCGGTSDVVPRGLNQFNNDTATPSEYAYGSRLIELNTARTTNFATGPDFDVPSAPNPSSSALFSYEGPSHQHFYTPSQTFDAQPPDLHFHVHEGFHTQNITIQNPPDSPRFGSGLQDPVAFELANAILHARPSGASQDRIYKNELMNLISQLSMVVPIPSLRPPRGLKKGIRHNQPQSPGSLGVGNTHPTAQPFCDRDLYVACCLHPYCVSHIWSTSDNKAKDNLYQKHQKVHHDKWAKGVPVNERYILLGPYSRAVLGLFFEYVQTHPFNTALIAHI</sequence>
<dbReference type="AlphaFoldDB" id="A0A7C8QYW5"/>
<proteinExistence type="predicted"/>
<evidence type="ECO:0000313" key="1">
    <source>
        <dbReference type="EMBL" id="KAF3228788.1"/>
    </source>
</evidence>
<gene>
    <name evidence="1" type="ORF">TWF106_006308</name>
</gene>
<evidence type="ECO:0000313" key="2">
    <source>
        <dbReference type="Proteomes" id="UP000472727"/>
    </source>
</evidence>